<dbReference type="PhylomeDB" id="Q7NKG6"/>
<evidence type="ECO:0000256" key="1">
    <source>
        <dbReference type="ARBA" id="ARBA00022679"/>
    </source>
</evidence>
<keyword evidence="1" id="KW-0808">Transferase</keyword>
<dbReference type="PANTHER" id="PTHR43861:SF3">
    <property type="entry name" value="PUTATIVE (AFU_ORTHOLOGUE AFUA_2G14390)-RELATED"/>
    <property type="match status" value="1"/>
</dbReference>
<dbReference type="AlphaFoldDB" id="Q7NKG6"/>
<dbReference type="eggNOG" id="COG2226">
    <property type="taxonomic scope" value="Bacteria"/>
</dbReference>
<reference evidence="2 3" key="1">
    <citation type="journal article" date="2003" name="DNA Res.">
        <title>Complete genome structure of Gloeobacter violaceus PCC 7421, a cyanobacterium that lacks thylakoids.</title>
        <authorList>
            <person name="Nakamura Y."/>
            <person name="Kaneko T."/>
            <person name="Sato S."/>
            <person name="Mimuro M."/>
            <person name="Miyashita H."/>
            <person name="Tsuchiya T."/>
            <person name="Sasamoto S."/>
            <person name="Watanabe A."/>
            <person name="Kawashima K."/>
            <person name="Kishida Y."/>
            <person name="Kiyokawa C."/>
            <person name="Kohara M."/>
            <person name="Matsumoto M."/>
            <person name="Matsuno A."/>
            <person name="Nakazaki N."/>
            <person name="Shimpo S."/>
            <person name="Takeuchi C."/>
            <person name="Yamada M."/>
            <person name="Tabata S."/>
        </authorList>
    </citation>
    <scope>NUCLEOTIDE SEQUENCE [LARGE SCALE GENOMIC DNA]</scope>
    <source>
        <strain evidence="3">ATCC 29082 / PCC 7421</strain>
    </source>
</reference>
<dbReference type="SUPFAM" id="SSF53335">
    <property type="entry name" value="S-adenosyl-L-methionine-dependent methyltransferases"/>
    <property type="match status" value="1"/>
</dbReference>
<dbReference type="Gene3D" id="3.40.50.150">
    <property type="entry name" value="Vaccinia Virus protein VP39"/>
    <property type="match status" value="1"/>
</dbReference>
<evidence type="ECO:0000313" key="2">
    <source>
        <dbReference type="EMBL" id="BAC89453.1"/>
    </source>
</evidence>
<name>Q7NKG6_GLOVI</name>
<sequence length="227" mass="24950">MKPGWSCLEVGPGAGSVMRWLAEQVEAQGRVLALDIRPHSALRLVPANVEVRRQDIVTLSEHEMFDLIHTRYVLLHIPRWQEALTNMVRALRPGGWLLLEEPDFTTAAPLQREGNDAAAVMRVNEAVLRMYTAMGIDPSFGRRLPVLCQDLGLENVAAEADLPLVPGGSGVARMMGVSLTHLTERLAATGAANQEDVEQYARLAGDPKVWGLYYTTIATWGQKPMTG</sequence>
<reference evidence="2 3" key="2">
    <citation type="journal article" date="2003" name="DNA Res.">
        <title>Complete genome structure of Gloeobacter violaceus PCC 7421, a cyanobacterium that lacks thylakoids (supplement).</title>
        <authorList>
            <person name="Nakamura Y."/>
            <person name="Kaneko T."/>
            <person name="Sato S."/>
            <person name="Mimuro M."/>
            <person name="Miyashita H."/>
            <person name="Tsuchiya T."/>
            <person name="Sasamoto S."/>
            <person name="Watanabe A."/>
            <person name="Kawashima K."/>
            <person name="Kishida Y."/>
            <person name="Kiyokawa C."/>
            <person name="Kohara M."/>
            <person name="Matsumoto M."/>
            <person name="Matsuno A."/>
            <person name="Nakazaki N."/>
            <person name="Shimpo S."/>
            <person name="Takeuchi C."/>
            <person name="Yamada M."/>
            <person name="Tabata S."/>
        </authorList>
    </citation>
    <scope>NUCLEOTIDE SEQUENCE [LARGE SCALE GENOMIC DNA]</scope>
    <source>
        <strain evidence="3">ATCC 29082 / PCC 7421</strain>
    </source>
</reference>
<dbReference type="InterPro" id="IPR029063">
    <property type="entry name" value="SAM-dependent_MTases_sf"/>
</dbReference>
<evidence type="ECO:0000313" key="3">
    <source>
        <dbReference type="Proteomes" id="UP000000557"/>
    </source>
</evidence>
<keyword evidence="3" id="KW-1185">Reference proteome</keyword>
<dbReference type="GO" id="GO:0016740">
    <property type="term" value="F:transferase activity"/>
    <property type="evidence" value="ECO:0007669"/>
    <property type="project" value="UniProtKB-KW"/>
</dbReference>
<dbReference type="EnsemblBacteria" id="BAC89453">
    <property type="protein sequence ID" value="BAC89453"/>
    <property type="gene ID" value="BAC89453"/>
</dbReference>
<dbReference type="EMBL" id="BA000045">
    <property type="protein sequence ID" value="BAC89453.1"/>
    <property type="molecule type" value="Genomic_DNA"/>
</dbReference>
<organism evidence="2 3">
    <name type="scientific">Gloeobacter violaceus (strain ATCC 29082 / PCC 7421)</name>
    <dbReference type="NCBI Taxonomy" id="251221"/>
    <lineage>
        <taxon>Bacteria</taxon>
        <taxon>Bacillati</taxon>
        <taxon>Cyanobacteriota</taxon>
        <taxon>Cyanophyceae</taxon>
        <taxon>Gloeobacterales</taxon>
        <taxon>Gloeobacteraceae</taxon>
        <taxon>Gloeobacter</taxon>
    </lineage>
</organism>
<dbReference type="CDD" id="cd02440">
    <property type="entry name" value="AdoMet_MTases"/>
    <property type="match status" value="1"/>
</dbReference>
<protein>
    <submittedName>
        <fullName evidence="2">Gll1512 protein</fullName>
    </submittedName>
</protein>
<dbReference type="Pfam" id="PF13489">
    <property type="entry name" value="Methyltransf_23"/>
    <property type="match status" value="1"/>
</dbReference>
<accession>Q7NKG6</accession>
<dbReference type="HOGENOM" id="CLU_062440_2_0_3"/>
<dbReference type="OrthoDB" id="9770485at2"/>
<dbReference type="PANTHER" id="PTHR43861">
    <property type="entry name" value="TRANS-ACONITATE 2-METHYLTRANSFERASE-RELATED"/>
    <property type="match status" value="1"/>
</dbReference>
<dbReference type="Proteomes" id="UP000000557">
    <property type="component" value="Chromosome"/>
</dbReference>
<dbReference type="STRING" id="251221.gene:10759001"/>
<proteinExistence type="predicted"/>
<dbReference type="KEGG" id="gvi:gll1512"/>
<gene>
    <name evidence="2" type="ordered locus">gll1512</name>
</gene>
<dbReference type="InParanoid" id="Q7NKG6"/>